<evidence type="ECO:0000313" key="3">
    <source>
        <dbReference type="Proteomes" id="UP000278632"/>
    </source>
</evidence>
<comment type="caution">
    <text evidence="2">The sequence shown here is derived from an EMBL/GenBank/DDBJ whole genome shotgun (WGS) entry which is preliminary data.</text>
</comment>
<dbReference type="InterPro" id="IPR020945">
    <property type="entry name" value="DMSO/NO3_reduct_chaperone"/>
</dbReference>
<dbReference type="InterPro" id="IPR036411">
    <property type="entry name" value="TorD-like_sf"/>
</dbReference>
<protein>
    <submittedName>
        <fullName evidence="2">Molecular chaperone TorD</fullName>
    </submittedName>
</protein>
<proteinExistence type="predicted"/>
<evidence type="ECO:0000256" key="1">
    <source>
        <dbReference type="ARBA" id="ARBA00023186"/>
    </source>
</evidence>
<organism evidence="2 3">
    <name type="scientific">Paraeggerthella hongkongensis</name>
    <dbReference type="NCBI Taxonomy" id="230658"/>
    <lineage>
        <taxon>Bacteria</taxon>
        <taxon>Bacillati</taxon>
        <taxon>Actinomycetota</taxon>
        <taxon>Coriobacteriia</taxon>
        <taxon>Eggerthellales</taxon>
        <taxon>Eggerthellaceae</taxon>
        <taxon>Paraeggerthella</taxon>
    </lineage>
</organism>
<dbReference type="PANTHER" id="PTHR34227:SF1">
    <property type="entry name" value="DIMETHYL SULFOXIDE REDUCTASE CHAPERONE-RELATED"/>
    <property type="match status" value="1"/>
</dbReference>
<dbReference type="OrthoDB" id="9795302at2"/>
<accession>A0A3N0BLQ5</accession>
<dbReference type="SUPFAM" id="SSF89155">
    <property type="entry name" value="TorD-like"/>
    <property type="match status" value="1"/>
</dbReference>
<keyword evidence="1" id="KW-0143">Chaperone</keyword>
<name>A0A3N0BLQ5_9ACTN</name>
<reference evidence="3" key="1">
    <citation type="submission" date="2018-05" db="EMBL/GenBank/DDBJ databases">
        <title>Genome Sequencing of selected type strains of the family Eggerthellaceae.</title>
        <authorList>
            <person name="Danylec N."/>
            <person name="Stoll D.A."/>
            <person name="Doetsch A."/>
            <person name="Huch M."/>
        </authorList>
    </citation>
    <scope>NUCLEOTIDE SEQUENCE [LARGE SCALE GENOMIC DNA]</scope>
    <source>
        <strain evidence="3">DSM 16106</strain>
    </source>
</reference>
<dbReference type="InterPro" id="IPR050289">
    <property type="entry name" value="TorD/DmsD_chaperones"/>
</dbReference>
<dbReference type="PANTHER" id="PTHR34227">
    <property type="entry name" value="CHAPERONE PROTEIN YCDY"/>
    <property type="match status" value="1"/>
</dbReference>
<gene>
    <name evidence="2" type="ORF">DMP08_00170</name>
</gene>
<dbReference type="Proteomes" id="UP000278632">
    <property type="component" value="Unassembled WGS sequence"/>
</dbReference>
<dbReference type="EMBL" id="QICD01000001">
    <property type="protein sequence ID" value="RNL48916.1"/>
    <property type="molecule type" value="Genomic_DNA"/>
</dbReference>
<dbReference type="RefSeq" id="WP_123190997.1">
    <property type="nucleotide sequence ID" value="NZ_QICD01000001.1"/>
</dbReference>
<keyword evidence="3" id="KW-1185">Reference proteome</keyword>
<dbReference type="Gene3D" id="1.10.3480.10">
    <property type="entry name" value="TorD-like"/>
    <property type="match status" value="1"/>
</dbReference>
<dbReference type="AlphaFoldDB" id="A0A3N0BLQ5"/>
<evidence type="ECO:0000313" key="2">
    <source>
        <dbReference type="EMBL" id="RNL48916.1"/>
    </source>
</evidence>
<sequence>MGISYSEDQLSSAEVVFAQASQLLYCEPDSQNVANCARSRMFATAPYGMESKRVCHGLELMSSWLDECAPDADAAAFEDRMGSLRREWFRLFLGVGTPDAPCWESFYREPNSHLFGKRTLEVRDWYRRYGLQIEKLYSEPDDHLGLMLGFVSRLVALEADALAANDEEAAGKAASEQEEFLSEHVLPWLAAWRYSVEKSATSDYFRGVGELVFGLCELYAGRFDVTFDEDAQVFKKARG</sequence>
<dbReference type="Pfam" id="PF02613">
    <property type="entry name" value="Nitrate_red_del"/>
    <property type="match status" value="1"/>
</dbReference>